<gene>
    <name evidence="1" type="ORF">J8C06_06060</name>
</gene>
<dbReference type="EMBL" id="CP072648">
    <property type="protein sequence ID" value="QUW01943.1"/>
    <property type="molecule type" value="Genomic_DNA"/>
</dbReference>
<proteinExistence type="predicted"/>
<organism evidence="1 2">
    <name type="scientific">Chloracidobacterium validum</name>
    <dbReference type="NCBI Taxonomy" id="2821543"/>
    <lineage>
        <taxon>Bacteria</taxon>
        <taxon>Pseudomonadati</taxon>
        <taxon>Acidobacteriota</taxon>
        <taxon>Terriglobia</taxon>
        <taxon>Terriglobales</taxon>
        <taxon>Acidobacteriaceae</taxon>
        <taxon>Chloracidobacterium</taxon>
    </lineage>
</organism>
<dbReference type="RefSeq" id="WP_211427835.1">
    <property type="nucleotide sequence ID" value="NZ_CP072648.1"/>
</dbReference>
<protein>
    <recommendedName>
        <fullName evidence="3">DUF4252 domain-containing protein</fullName>
    </recommendedName>
</protein>
<name>A0ABX8B4P3_9BACT</name>
<sequence length="173" mass="19660">MPKTRRYARILVSLAALGWLWGLVPTPIVAQDLPQARFQTYTNTRFGYHILYPADFTAQGESDNGDGQAFTNSDGAVLSVWGGYNVLGEKPAEALRRELQRCAQSRRQITYRRTGKTFLVISGYEADGQQIFYLKKLMRSDVQIGFELVYPIAHRARYDREVVTIANSLRLHS</sequence>
<keyword evidence="2" id="KW-1185">Reference proteome</keyword>
<reference evidence="1 2" key="1">
    <citation type="submission" date="2021-03" db="EMBL/GenBank/DDBJ databases">
        <title>Genomic and phenotypic characterization of Chloracidobacterium isolates provides evidence for multiple species.</title>
        <authorList>
            <person name="Saini M.K."/>
            <person name="Costas A.M.G."/>
            <person name="Tank M."/>
            <person name="Bryant D.A."/>
        </authorList>
    </citation>
    <scope>NUCLEOTIDE SEQUENCE [LARGE SCALE GENOMIC DNA]</scope>
    <source>
        <strain evidence="1 2">BV2-C</strain>
    </source>
</reference>
<dbReference type="Proteomes" id="UP000676506">
    <property type="component" value="Chromosome 1"/>
</dbReference>
<evidence type="ECO:0000313" key="2">
    <source>
        <dbReference type="Proteomes" id="UP000676506"/>
    </source>
</evidence>
<evidence type="ECO:0008006" key="3">
    <source>
        <dbReference type="Google" id="ProtNLM"/>
    </source>
</evidence>
<accession>A0ABX8B4P3</accession>
<evidence type="ECO:0000313" key="1">
    <source>
        <dbReference type="EMBL" id="QUW01943.1"/>
    </source>
</evidence>